<organism evidence="2 3">
    <name type="scientific">Petrolisthes cinctipes</name>
    <name type="common">Flat porcelain crab</name>
    <dbReference type="NCBI Taxonomy" id="88211"/>
    <lineage>
        <taxon>Eukaryota</taxon>
        <taxon>Metazoa</taxon>
        <taxon>Ecdysozoa</taxon>
        <taxon>Arthropoda</taxon>
        <taxon>Crustacea</taxon>
        <taxon>Multicrustacea</taxon>
        <taxon>Malacostraca</taxon>
        <taxon>Eumalacostraca</taxon>
        <taxon>Eucarida</taxon>
        <taxon>Decapoda</taxon>
        <taxon>Pleocyemata</taxon>
        <taxon>Anomura</taxon>
        <taxon>Galatheoidea</taxon>
        <taxon>Porcellanidae</taxon>
        <taxon>Petrolisthes</taxon>
    </lineage>
</organism>
<gene>
    <name evidence="2" type="ORF">Pcinc_020514</name>
</gene>
<evidence type="ECO:0000313" key="2">
    <source>
        <dbReference type="EMBL" id="KAK3874555.1"/>
    </source>
</evidence>
<evidence type="ECO:0000313" key="3">
    <source>
        <dbReference type="Proteomes" id="UP001286313"/>
    </source>
</evidence>
<protein>
    <submittedName>
        <fullName evidence="2">Uncharacterized protein</fullName>
    </submittedName>
</protein>
<proteinExistence type="predicted"/>
<reference evidence="2" key="1">
    <citation type="submission" date="2023-10" db="EMBL/GenBank/DDBJ databases">
        <title>Genome assemblies of two species of porcelain crab, Petrolisthes cinctipes and Petrolisthes manimaculis (Anomura: Porcellanidae).</title>
        <authorList>
            <person name="Angst P."/>
        </authorList>
    </citation>
    <scope>NUCLEOTIDE SEQUENCE</scope>
    <source>
        <strain evidence="2">PB745_01</strain>
        <tissue evidence="2">Gill</tissue>
    </source>
</reference>
<sequence length="118" mass="13302">MNSFHSSLWFLTLTTLFLPFTYMYILLSCVGIHFANFTTITTRKYRMFCRSTSFSEIKHILYVRPRKGNVGGGGGEQMGGRLREGVREGVRGHAGGALRGTNVYMGRELLQHDHCAIP</sequence>
<dbReference type="AlphaFoldDB" id="A0AAE1KLA5"/>
<keyword evidence="1" id="KW-0472">Membrane</keyword>
<name>A0AAE1KLA5_PETCI</name>
<feature type="transmembrane region" description="Helical" evidence="1">
    <location>
        <begin position="20"/>
        <end position="40"/>
    </location>
</feature>
<dbReference type="EMBL" id="JAWQEG010002095">
    <property type="protein sequence ID" value="KAK3874555.1"/>
    <property type="molecule type" value="Genomic_DNA"/>
</dbReference>
<comment type="caution">
    <text evidence="2">The sequence shown here is derived from an EMBL/GenBank/DDBJ whole genome shotgun (WGS) entry which is preliminary data.</text>
</comment>
<accession>A0AAE1KLA5</accession>
<keyword evidence="1" id="KW-0812">Transmembrane</keyword>
<evidence type="ECO:0000256" key="1">
    <source>
        <dbReference type="SAM" id="Phobius"/>
    </source>
</evidence>
<keyword evidence="1" id="KW-1133">Transmembrane helix</keyword>
<dbReference type="Proteomes" id="UP001286313">
    <property type="component" value="Unassembled WGS sequence"/>
</dbReference>
<keyword evidence="3" id="KW-1185">Reference proteome</keyword>